<dbReference type="SUPFAM" id="SSF81333">
    <property type="entry name" value="F1F0 ATP synthase subunit C"/>
    <property type="match status" value="1"/>
</dbReference>
<dbReference type="FunFam" id="1.20.120.610:FF:000001">
    <property type="entry name" value="V-type proton ATPase proteolipid subunit"/>
    <property type="match status" value="1"/>
</dbReference>
<dbReference type="InterPro" id="IPR036322">
    <property type="entry name" value="WD40_repeat_dom_sf"/>
</dbReference>
<keyword evidence="3" id="KW-0813">Transport</keyword>
<dbReference type="Pfam" id="PF00137">
    <property type="entry name" value="ATP-synt_C"/>
    <property type="match status" value="2"/>
</dbReference>
<proteinExistence type="inferred from homology"/>
<feature type="repeat" description="WD" evidence="16">
    <location>
        <begin position="657"/>
        <end position="699"/>
    </location>
</feature>
<dbReference type="EMBL" id="PJQD01000004">
    <property type="protein sequence ID" value="POY76523.1"/>
    <property type="molecule type" value="Genomic_DNA"/>
</dbReference>
<evidence type="ECO:0000256" key="1">
    <source>
        <dbReference type="ARBA" id="ARBA00004128"/>
    </source>
</evidence>
<dbReference type="InterPro" id="IPR011555">
    <property type="entry name" value="ATPase_proteolipid_su_C_euk"/>
</dbReference>
<feature type="domain" description="Non-structural maintenance of chromosome element 4 C-terminal" evidence="20">
    <location>
        <begin position="303"/>
        <end position="389"/>
    </location>
</feature>
<evidence type="ECO:0000256" key="14">
    <source>
        <dbReference type="ARBA" id="ARBA00071118"/>
    </source>
</evidence>
<dbReference type="Pfam" id="PF00400">
    <property type="entry name" value="WD40"/>
    <property type="match status" value="1"/>
</dbReference>
<dbReference type="InterPro" id="IPR015943">
    <property type="entry name" value="WD40/YVTN_repeat-like_dom_sf"/>
</dbReference>
<dbReference type="InterPro" id="IPR014854">
    <property type="entry name" value="Nse4_C"/>
</dbReference>
<feature type="compositionally biased region" description="Low complexity" evidence="17">
    <location>
        <begin position="738"/>
        <end position="760"/>
    </location>
</feature>
<dbReference type="GO" id="GO:0046961">
    <property type="term" value="F:proton-transporting ATPase activity, rotational mechanism"/>
    <property type="evidence" value="ECO:0007669"/>
    <property type="project" value="InterPro"/>
</dbReference>
<dbReference type="InterPro" id="IPR000245">
    <property type="entry name" value="ATPase_proteolipid_csu"/>
</dbReference>
<dbReference type="OrthoDB" id="1284551at2759"/>
<evidence type="ECO:0000256" key="9">
    <source>
        <dbReference type="ARBA" id="ARBA00023065"/>
    </source>
</evidence>
<evidence type="ECO:0000256" key="11">
    <source>
        <dbReference type="ARBA" id="ARBA00045519"/>
    </source>
</evidence>
<evidence type="ECO:0000256" key="4">
    <source>
        <dbReference type="ARBA" id="ARBA00022574"/>
    </source>
</evidence>
<evidence type="ECO:0000256" key="16">
    <source>
        <dbReference type="PROSITE-ProRule" id="PRU00221"/>
    </source>
</evidence>
<comment type="caution">
    <text evidence="22">The sequence shown here is derived from an EMBL/GenBank/DDBJ whole genome shotgun (WGS) entry which is preliminary data.</text>
</comment>
<evidence type="ECO:0000259" key="21">
    <source>
        <dbReference type="Pfam" id="PF15412"/>
    </source>
</evidence>
<evidence type="ECO:0000256" key="18">
    <source>
        <dbReference type="SAM" id="Phobius"/>
    </source>
</evidence>
<keyword evidence="6" id="KW-0677">Repeat</keyword>
<evidence type="ECO:0000256" key="3">
    <source>
        <dbReference type="ARBA" id="ARBA00022448"/>
    </source>
</evidence>
<comment type="subunit">
    <text evidence="12">V-ATPase is a heteromultimeric enzyme composed of a peripheral catalytic V1 complex (components A to H) attached to an integral membrane V0 proton pore complex (components: a, c, c', c'', d, e, f and VOA1). The decameric c-ring forms the proton-conducting pore, and is composed of eight proteolipid subunits c, one subunit c' and one subunit c''.</text>
</comment>
<keyword evidence="4 16" id="KW-0853">WD repeat</keyword>
<dbReference type="SUPFAM" id="SSF50978">
    <property type="entry name" value="WD40 repeat-like"/>
    <property type="match status" value="1"/>
</dbReference>
<sequence>MSQGSVDGAASPNNVDRSRDKGKGRARDSDDEDAHAGNGAANGTANGQPHGGQDDDDDDDLSDGEKERRKKDRARGERKEVRSLYRKLQSRIDDARGDLRNTTVDDLTEQVTNANSLFDKVNRPSEAVLDSRVLIATSEAGALKARQLKIDADAFDTDEFLVRLLEFMGGRSARNMRRKRTRRGGGAGRGTQGRNGDADSDAESDSDLEDDEEDRPMKWVKVGRVLAGQSRRAPPLDFMYGPLAIEVKEKKARTQRAKNQWDAEQVRPEELRAEDVAKNENETGKVTARIAKRLAEVAGDTGIPYLQFVVNPDSFSQTTENLFYFSFLVREQKAAIEVDEDEASAHYGDTICFIVDPDAAEATSHAKNQVVLELTEQIWRDAIKMYGLEGKESIIPTREAFVAPVQTGKYKWAPNVLDYHSDSPTFAISASPLSTSSATSLRLAVGSYSETRVPSTSATTGRGTNQPEDTSNYTNHLTVASVDPAFADFEDDSGSDSETAYRSRSTRQRVNPGTSAFRAVARAPLLYPPSAVRFAPARLSGSLAAGTGANAGQGEGEQREVLATSSESLRLWDLVTEQDDGSGASRSGNGFVGAGTAGSTRSRLVSRATLQNSKAEFSAPLTGFSWSMLEPTQIVTASIDTTCTVWDISTGVPVTQLIAHDREVYDVAWSPAQREIFASVGADGSVRMFDLRSLEHSTILYEAAPSPAPGTSSSSGGSSGSSSATKAGTSSGGGGAEAAGSPPSKPAGSASKSSSSASSAPPSPLLRLAFSPTSPNYLAVVHADSPNVQILDTRSPGTAAFEVRGHKGPVNGIAWGGETMSANSGTRSGETSGPGWLGTVSDDATLRLWDLTQSQPSAPSSRSAPQQVKPISAAALAYTAPSEVNAVAWGGAGEWISIGCGRLVRTLRAFSEGCPIYAPFFGAMGCTAAIVFTCLGASYGTAKSGVGISAMGVLRPDLMMKCIIPVVMAGIIAIYGLVVSVLISGGLQSPMTLYAGFIQLGAGLSVGLAGLAAGFAIGIVGDAGVRGVAQQSRVFVGMVLYAEPRSPRILIFAEVLGLYGLIVALIMNTKAADAPAC</sequence>
<feature type="compositionally biased region" description="Low complexity" evidence="17">
    <location>
        <begin position="36"/>
        <end position="47"/>
    </location>
</feature>
<evidence type="ECO:0000256" key="5">
    <source>
        <dbReference type="ARBA" id="ARBA00022692"/>
    </source>
</evidence>
<feature type="compositionally biased region" description="Gly residues" evidence="17">
    <location>
        <begin position="184"/>
        <end position="193"/>
    </location>
</feature>
<feature type="domain" description="V-ATPase proteolipid subunit C-like" evidence="19">
    <location>
        <begin position="1000"/>
        <end position="1067"/>
    </location>
</feature>
<evidence type="ECO:0000256" key="17">
    <source>
        <dbReference type="SAM" id="MobiDB-lite"/>
    </source>
</evidence>
<dbReference type="InterPro" id="IPR029225">
    <property type="entry name" value="Nse4_Nse3-bd"/>
</dbReference>
<dbReference type="Pfam" id="PF15412">
    <property type="entry name" value="Nse4-Nse3_bdg"/>
    <property type="match status" value="1"/>
</dbReference>
<dbReference type="InterPro" id="IPR001680">
    <property type="entry name" value="WD40_rpt"/>
</dbReference>
<evidence type="ECO:0000256" key="6">
    <source>
        <dbReference type="ARBA" id="ARBA00022737"/>
    </source>
</evidence>
<dbReference type="PROSITE" id="PS50082">
    <property type="entry name" value="WD_REPEATS_2"/>
    <property type="match status" value="1"/>
</dbReference>
<dbReference type="Gene3D" id="1.20.120.610">
    <property type="entry name" value="lithium bound rotor ring of v- atpase"/>
    <property type="match status" value="1"/>
</dbReference>
<evidence type="ECO:0000256" key="15">
    <source>
        <dbReference type="ARBA" id="ARBA00075098"/>
    </source>
</evidence>
<feature type="region of interest" description="Disordered" evidence="17">
    <location>
        <begin position="1"/>
        <end position="80"/>
    </location>
</feature>
<feature type="compositionally biased region" description="Polar residues" evidence="17">
    <location>
        <begin position="496"/>
        <end position="509"/>
    </location>
</feature>
<evidence type="ECO:0000259" key="19">
    <source>
        <dbReference type="Pfam" id="PF00137"/>
    </source>
</evidence>
<dbReference type="CDD" id="cd18175">
    <property type="entry name" value="ATP-synt_Vo_c_ATP6C_rpt1"/>
    <property type="match status" value="1"/>
</dbReference>
<feature type="region of interest" description="Disordered" evidence="17">
    <location>
        <begin position="175"/>
        <end position="214"/>
    </location>
</feature>
<dbReference type="SMART" id="SM00320">
    <property type="entry name" value="WD40"/>
    <property type="match status" value="4"/>
</dbReference>
<dbReference type="Pfam" id="PF08743">
    <property type="entry name" value="Nse4_C"/>
    <property type="match status" value="1"/>
</dbReference>
<evidence type="ECO:0000256" key="10">
    <source>
        <dbReference type="ARBA" id="ARBA00023136"/>
    </source>
</evidence>
<dbReference type="STRING" id="741276.A0A2S5BIF2"/>
<accession>A0A2S5BIF2</accession>
<dbReference type="PROSITE" id="PS50294">
    <property type="entry name" value="WD_REPEATS_REGION"/>
    <property type="match status" value="1"/>
</dbReference>
<evidence type="ECO:0000256" key="12">
    <source>
        <dbReference type="ARBA" id="ARBA00046480"/>
    </source>
</evidence>
<feature type="region of interest" description="Disordered" evidence="17">
    <location>
        <begin position="451"/>
        <end position="473"/>
    </location>
</feature>
<protein>
    <recommendedName>
        <fullName evidence="14">V-type proton ATPase subunit C</fullName>
    </recommendedName>
    <alternativeName>
        <fullName evidence="13">V-type proton ATPase subunit c</fullName>
    </alternativeName>
    <alternativeName>
        <fullName evidence="15">Vacuolar proton pump c subunit</fullName>
    </alternativeName>
</protein>
<feature type="compositionally biased region" description="Polar residues" evidence="17">
    <location>
        <begin position="1"/>
        <end position="15"/>
    </location>
</feature>
<dbReference type="InterPro" id="IPR045159">
    <property type="entry name" value="DCAF7-like"/>
</dbReference>
<keyword evidence="5 18" id="KW-0812">Transmembrane</keyword>
<comment type="subcellular location">
    <subcellularLocation>
        <location evidence="1">Vacuole membrane</location>
        <topology evidence="1">Multi-pass membrane protein</topology>
    </subcellularLocation>
</comment>
<dbReference type="Gene3D" id="2.130.10.10">
    <property type="entry name" value="YVTN repeat-like/Quinoprotein amine dehydrogenase"/>
    <property type="match status" value="1"/>
</dbReference>
<evidence type="ECO:0000256" key="13">
    <source>
        <dbReference type="ARBA" id="ARBA00071096"/>
    </source>
</evidence>
<reference evidence="22 23" key="1">
    <citation type="journal article" date="2018" name="Front. Microbiol.">
        <title>Prospects for Fungal Bioremediation of Acidic Radioactive Waste Sites: Characterization and Genome Sequence of Rhodotorula taiwanensis MD1149.</title>
        <authorList>
            <person name="Tkavc R."/>
            <person name="Matrosova V.Y."/>
            <person name="Grichenko O.E."/>
            <person name="Gostincar C."/>
            <person name="Volpe R.P."/>
            <person name="Klimenkova P."/>
            <person name="Gaidamakova E.K."/>
            <person name="Zhou C.E."/>
            <person name="Stewart B.J."/>
            <person name="Lyman M.G."/>
            <person name="Malfatti S.A."/>
            <person name="Rubinfeld B."/>
            <person name="Courtot M."/>
            <person name="Singh J."/>
            <person name="Dalgard C.L."/>
            <person name="Hamilton T."/>
            <person name="Frey K.G."/>
            <person name="Gunde-Cimerman N."/>
            <person name="Dugan L."/>
            <person name="Daly M.J."/>
        </authorList>
    </citation>
    <scope>NUCLEOTIDE SEQUENCE [LARGE SCALE GENOMIC DNA]</scope>
    <source>
        <strain evidence="22 23">MD1149</strain>
    </source>
</reference>
<dbReference type="NCBIfam" id="TIGR01100">
    <property type="entry name" value="V_ATP_synt_C"/>
    <property type="match status" value="1"/>
</dbReference>
<evidence type="ECO:0000256" key="2">
    <source>
        <dbReference type="ARBA" id="ARBA00007296"/>
    </source>
</evidence>
<keyword evidence="7" id="KW-0375">Hydrogen ion transport</keyword>
<evidence type="ECO:0000313" key="22">
    <source>
        <dbReference type="EMBL" id="POY76523.1"/>
    </source>
</evidence>
<feature type="transmembrane region" description="Helical" evidence="18">
    <location>
        <begin position="916"/>
        <end position="941"/>
    </location>
</feature>
<feature type="transmembrane region" description="Helical" evidence="18">
    <location>
        <begin position="1049"/>
        <end position="1067"/>
    </location>
</feature>
<feature type="compositionally biased region" description="Acidic residues" evidence="17">
    <location>
        <begin position="198"/>
        <end position="214"/>
    </location>
</feature>
<comment type="function">
    <text evidence="11">Proton-conducting pore forming subunit of the V0 complex of vacuolar(H+)-ATPase (V-ATPase), a multisubunit enzyme composed of a peripheral complex (V1) that hydrolyzes ATP and a membrane integral complex (V0) that translocates protons. V-ATPase is responsible for acidifying and maintaining the pH of intracellular compartments.</text>
</comment>
<dbReference type="InterPro" id="IPR002379">
    <property type="entry name" value="ATPase_proteolipid_c-like_dom"/>
</dbReference>
<gene>
    <name evidence="22" type="ORF">BMF94_0364</name>
</gene>
<keyword evidence="8 18" id="KW-1133">Transmembrane helix</keyword>
<evidence type="ECO:0000256" key="8">
    <source>
        <dbReference type="ARBA" id="ARBA00022989"/>
    </source>
</evidence>
<dbReference type="PRINTS" id="PR00122">
    <property type="entry name" value="VACATPASE"/>
</dbReference>
<dbReference type="Proteomes" id="UP000237144">
    <property type="component" value="Unassembled WGS sequence"/>
</dbReference>
<keyword evidence="10 18" id="KW-0472">Membrane</keyword>
<feature type="transmembrane region" description="Helical" evidence="18">
    <location>
        <begin position="1003"/>
        <end position="1028"/>
    </location>
</feature>
<comment type="similarity">
    <text evidence="2">Belongs to the V-ATPase proteolipid subunit family.</text>
</comment>
<dbReference type="PANTHER" id="PTHR19919">
    <property type="entry name" value="WD REPEAT CONTAINING PROTEIN"/>
    <property type="match status" value="1"/>
</dbReference>
<keyword evidence="23" id="KW-1185">Reference proteome</keyword>
<feature type="compositionally biased region" description="Basic and acidic residues" evidence="17">
    <location>
        <begin position="16"/>
        <end position="28"/>
    </location>
</feature>
<dbReference type="GO" id="GO:0005774">
    <property type="term" value="C:vacuolar membrane"/>
    <property type="evidence" value="ECO:0007669"/>
    <property type="project" value="UniProtKB-SubCell"/>
</dbReference>
<evidence type="ECO:0000313" key="23">
    <source>
        <dbReference type="Proteomes" id="UP000237144"/>
    </source>
</evidence>
<dbReference type="InterPro" id="IPR035921">
    <property type="entry name" value="F/V-ATP_Csub_sf"/>
</dbReference>
<evidence type="ECO:0000256" key="7">
    <source>
        <dbReference type="ARBA" id="ARBA00022781"/>
    </source>
</evidence>
<evidence type="ECO:0000259" key="20">
    <source>
        <dbReference type="Pfam" id="PF08743"/>
    </source>
</evidence>
<name>A0A2S5BIF2_9BASI</name>
<feature type="compositionally biased region" description="Low complexity" evidence="17">
    <location>
        <begin position="703"/>
        <end position="729"/>
    </location>
</feature>
<feature type="domain" description="Nse4/EID protein Nse3/MAGE-binding" evidence="21">
    <location>
        <begin position="130"/>
        <end position="173"/>
    </location>
</feature>
<feature type="region of interest" description="Disordered" evidence="17">
    <location>
        <begin position="703"/>
        <end position="762"/>
    </location>
</feature>
<feature type="domain" description="V-ATPase proteolipid subunit C-like" evidence="19">
    <location>
        <begin position="924"/>
        <end position="983"/>
    </location>
</feature>
<feature type="transmembrane region" description="Helical" evidence="18">
    <location>
        <begin position="962"/>
        <end position="983"/>
    </location>
</feature>
<dbReference type="CDD" id="cd18176">
    <property type="entry name" value="ATP-synt_Vo_c_ATP6C_rpt2"/>
    <property type="match status" value="1"/>
</dbReference>
<organism evidence="22 23">
    <name type="scientific">Rhodotorula taiwanensis</name>
    <dbReference type="NCBI Taxonomy" id="741276"/>
    <lineage>
        <taxon>Eukaryota</taxon>
        <taxon>Fungi</taxon>
        <taxon>Dikarya</taxon>
        <taxon>Basidiomycota</taxon>
        <taxon>Pucciniomycotina</taxon>
        <taxon>Microbotryomycetes</taxon>
        <taxon>Sporidiobolales</taxon>
        <taxon>Sporidiobolaceae</taxon>
        <taxon>Rhodotorula</taxon>
    </lineage>
</organism>
<keyword evidence="9" id="KW-0406">Ion transport</keyword>
<dbReference type="AlphaFoldDB" id="A0A2S5BIF2"/>
<feature type="region of interest" description="Disordered" evidence="17">
    <location>
        <begin position="487"/>
        <end position="509"/>
    </location>
</feature>
<dbReference type="GO" id="GO:0033179">
    <property type="term" value="C:proton-transporting V-type ATPase, V0 domain"/>
    <property type="evidence" value="ECO:0007669"/>
    <property type="project" value="InterPro"/>
</dbReference>